<keyword evidence="2 9" id="KW-1003">Cell membrane</keyword>
<evidence type="ECO:0000313" key="12">
    <source>
        <dbReference type="EMBL" id="UOE96804.1"/>
    </source>
</evidence>
<dbReference type="EC" id="3.4.23.36" evidence="9"/>
<dbReference type="GO" id="GO:0004190">
    <property type="term" value="F:aspartic-type endopeptidase activity"/>
    <property type="evidence" value="ECO:0007669"/>
    <property type="project" value="UniProtKB-UniRule"/>
</dbReference>
<dbReference type="PROSITE" id="PS00855">
    <property type="entry name" value="SPASE_II"/>
    <property type="match status" value="1"/>
</dbReference>
<dbReference type="Pfam" id="PF01252">
    <property type="entry name" value="Peptidase_A8"/>
    <property type="match status" value="1"/>
</dbReference>
<dbReference type="GO" id="GO:0005886">
    <property type="term" value="C:plasma membrane"/>
    <property type="evidence" value="ECO:0007669"/>
    <property type="project" value="UniProtKB-SubCell"/>
</dbReference>
<evidence type="ECO:0000256" key="6">
    <source>
        <dbReference type="ARBA" id="ARBA00022801"/>
    </source>
</evidence>
<sequence>MFYIFIITILTGIDQWTKYLIETQLKPIGAIPIVKDIFHLTYARNTGAAFSILRDKQAFLILVTTIVVGALIYYLIKILKTGEVAFKLSLAIIIGGALGNLIDRVRLNYVTDFLDFTLINYPIFNLADVFVVSGVVMLSYMLLFKGDMPKISKMRNGFLKTLRKKVYTLVETVVLKSAPSEASKC</sequence>
<evidence type="ECO:0000256" key="8">
    <source>
        <dbReference type="ARBA" id="ARBA00023136"/>
    </source>
</evidence>
<dbReference type="PRINTS" id="PR00781">
    <property type="entry name" value="LIPOSIGPTASE"/>
</dbReference>
<comment type="caution">
    <text evidence="9">Lacks conserved residue(s) required for the propagation of feature annotation.</text>
</comment>
<comment type="subcellular location">
    <subcellularLocation>
        <location evidence="9">Cell membrane</location>
        <topology evidence="9">Multi-pass membrane protein</topology>
    </subcellularLocation>
</comment>
<accession>A0AAJ5HQT6</accession>
<evidence type="ECO:0000256" key="5">
    <source>
        <dbReference type="ARBA" id="ARBA00022750"/>
    </source>
</evidence>
<protein>
    <recommendedName>
        <fullName evidence="9">Lipoprotein signal peptidase</fullName>
        <ecNumber evidence="9">3.4.23.36</ecNumber>
    </recommendedName>
    <alternativeName>
        <fullName evidence="9">Prolipoprotein signal peptidase</fullName>
    </alternativeName>
    <alternativeName>
        <fullName evidence="9">Signal peptidase II</fullName>
        <shortName evidence="9">SPase II</shortName>
    </alternativeName>
</protein>
<keyword evidence="6 9" id="KW-0378">Hydrolase</keyword>
<evidence type="ECO:0000256" key="7">
    <source>
        <dbReference type="ARBA" id="ARBA00022989"/>
    </source>
</evidence>
<dbReference type="GO" id="GO:0006508">
    <property type="term" value="P:proteolysis"/>
    <property type="evidence" value="ECO:0007669"/>
    <property type="project" value="UniProtKB-KW"/>
</dbReference>
<organism evidence="12 13">
    <name type="scientific">Fervidobacterium islandicum</name>
    <dbReference type="NCBI Taxonomy" id="2423"/>
    <lineage>
        <taxon>Bacteria</taxon>
        <taxon>Thermotogati</taxon>
        <taxon>Thermotogota</taxon>
        <taxon>Thermotogae</taxon>
        <taxon>Thermotogales</taxon>
        <taxon>Fervidobacteriaceae</taxon>
        <taxon>Fervidobacterium</taxon>
    </lineage>
</organism>
<dbReference type="RefSeq" id="WP_236938450.1">
    <property type="nucleotide sequence ID" value="NZ_CP014334.2"/>
</dbReference>
<dbReference type="PANTHER" id="PTHR33695:SF1">
    <property type="entry name" value="LIPOPROTEIN SIGNAL PEPTIDASE"/>
    <property type="match status" value="1"/>
</dbReference>
<keyword evidence="8 9" id="KW-0472">Membrane</keyword>
<keyword evidence="5 9" id="KW-0064">Aspartyl protease</keyword>
<comment type="similarity">
    <text evidence="1 9 11">Belongs to the peptidase A8 family.</text>
</comment>
<keyword evidence="3 9" id="KW-0645">Protease</keyword>
<name>A0AAJ5HQT6_FERIS</name>
<dbReference type="KEGG" id="fia:NA23_01440"/>
<feature type="transmembrane region" description="Helical" evidence="9">
    <location>
        <begin position="58"/>
        <end position="76"/>
    </location>
</feature>
<evidence type="ECO:0000256" key="4">
    <source>
        <dbReference type="ARBA" id="ARBA00022692"/>
    </source>
</evidence>
<comment type="function">
    <text evidence="9 10">This protein specifically catalyzes the removal of signal peptides from prolipoproteins.</text>
</comment>
<dbReference type="NCBIfam" id="TIGR00077">
    <property type="entry name" value="lspA"/>
    <property type="match status" value="1"/>
</dbReference>
<evidence type="ECO:0000256" key="11">
    <source>
        <dbReference type="RuleBase" id="RU004181"/>
    </source>
</evidence>
<dbReference type="AlphaFoldDB" id="A0AAJ5HQT6"/>
<dbReference type="Proteomes" id="UP000093740">
    <property type="component" value="Chromosome"/>
</dbReference>
<feature type="transmembrane region" description="Helical" evidence="9">
    <location>
        <begin position="122"/>
        <end position="144"/>
    </location>
</feature>
<gene>
    <name evidence="9 12" type="primary">lspA</name>
    <name evidence="12" type="ORF">NA23_01440</name>
</gene>
<evidence type="ECO:0000256" key="9">
    <source>
        <dbReference type="HAMAP-Rule" id="MF_00161"/>
    </source>
</evidence>
<dbReference type="PANTHER" id="PTHR33695">
    <property type="entry name" value="LIPOPROTEIN SIGNAL PEPTIDASE"/>
    <property type="match status" value="1"/>
</dbReference>
<feature type="active site" evidence="9">
    <location>
        <position position="128"/>
    </location>
</feature>
<dbReference type="InterPro" id="IPR001872">
    <property type="entry name" value="Peptidase_A8"/>
</dbReference>
<reference evidence="12 13" key="1">
    <citation type="journal article" date="2015" name="Stand. Genomic Sci.">
        <title>Genome sequence of a native-feather degrading extremely thermophilic Eubacterium, Fervidobacterium islandicum AW-1.</title>
        <authorList>
            <person name="Lee Y.J."/>
            <person name="Jeong H."/>
            <person name="Park G.S."/>
            <person name="Kwak Y."/>
            <person name="Lee S.J."/>
            <person name="Lee S.J."/>
            <person name="Park M.K."/>
            <person name="Kim J.Y."/>
            <person name="Kang H.K."/>
            <person name="Shin J.H."/>
            <person name="Lee D.W."/>
        </authorList>
    </citation>
    <scope>NUCLEOTIDE SEQUENCE [LARGE SCALE GENOMIC DNA]</scope>
    <source>
        <strain evidence="12 13">AW-1</strain>
    </source>
</reference>
<proteinExistence type="inferred from homology"/>
<evidence type="ECO:0000313" key="13">
    <source>
        <dbReference type="Proteomes" id="UP000093740"/>
    </source>
</evidence>
<keyword evidence="4 9" id="KW-0812">Transmembrane</keyword>
<evidence type="ECO:0000256" key="1">
    <source>
        <dbReference type="ARBA" id="ARBA00006139"/>
    </source>
</evidence>
<keyword evidence="13" id="KW-1185">Reference proteome</keyword>
<evidence type="ECO:0000256" key="10">
    <source>
        <dbReference type="RuleBase" id="RU000594"/>
    </source>
</evidence>
<dbReference type="HAMAP" id="MF_00161">
    <property type="entry name" value="LspA"/>
    <property type="match status" value="1"/>
</dbReference>
<dbReference type="EMBL" id="CP014334">
    <property type="protein sequence ID" value="UOE96804.1"/>
    <property type="molecule type" value="Genomic_DNA"/>
</dbReference>
<feature type="active site" evidence="9">
    <location>
        <position position="112"/>
    </location>
</feature>
<feature type="transmembrane region" description="Helical" evidence="9">
    <location>
        <begin position="85"/>
        <end position="102"/>
    </location>
</feature>
<comment type="catalytic activity">
    <reaction evidence="9 10">
        <text>Release of signal peptides from bacterial membrane prolipoproteins. Hydrolyzes -Xaa-Yaa-Zaa-|-(S,diacylglyceryl)Cys-, in which Xaa is hydrophobic (preferably Leu), and Yaa (Ala or Ser) and Zaa (Gly or Ala) have small, neutral side chains.</text>
        <dbReference type="EC" id="3.4.23.36"/>
    </reaction>
</comment>
<keyword evidence="7 9" id="KW-1133">Transmembrane helix</keyword>
<evidence type="ECO:0000256" key="2">
    <source>
        <dbReference type="ARBA" id="ARBA00022475"/>
    </source>
</evidence>
<evidence type="ECO:0000256" key="3">
    <source>
        <dbReference type="ARBA" id="ARBA00022670"/>
    </source>
</evidence>
<dbReference type="NCBIfam" id="NF011367">
    <property type="entry name" value="PRK14786.1"/>
    <property type="match status" value="1"/>
</dbReference>
<comment type="pathway">
    <text evidence="9">Protein modification; lipoprotein biosynthesis (signal peptide cleavage).</text>
</comment>